<dbReference type="EMBL" id="AP022596">
    <property type="protein sequence ID" value="BBY66747.1"/>
    <property type="molecule type" value="Genomic_DNA"/>
</dbReference>
<dbReference type="PANTHER" id="PTHR43861:SF1">
    <property type="entry name" value="TRANS-ACONITATE 2-METHYLTRANSFERASE"/>
    <property type="match status" value="1"/>
</dbReference>
<gene>
    <name evidence="4" type="ORF">MHEL_49900</name>
</gene>
<dbReference type="GO" id="GO:0008168">
    <property type="term" value="F:methyltransferase activity"/>
    <property type="evidence" value="ECO:0007669"/>
    <property type="project" value="UniProtKB-KW"/>
</dbReference>
<evidence type="ECO:0000256" key="2">
    <source>
        <dbReference type="ARBA" id="ARBA00022679"/>
    </source>
</evidence>
<dbReference type="InterPro" id="IPR041698">
    <property type="entry name" value="Methyltransf_25"/>
</dbReference>
<feature type="domain" description="Methyltransferase" evidence="3">
    <location>
        <begin position="99"/>
        <end position="189"/>
    </location>
</feature>
<protein>
    <submittedName>
        <fullName evidence="4">Methyltransferase</fullName>
    </submittedName>
</protein>
<dbReference type="CDD" id="cd02440">
    <property type="entry name" value="AdoMet_MTases"/>
    <property type="match status" value="1"/>
</dbReference>
<dbReference type="GO" id="GO:0032259">
    <property type="term" value="P:methylation"/>
    <property type="evidence" value="ECO:0007669"/>
    <property type="project" value="UniProtKB-KW"/>
</dbReference>
<keyword evidence="2 4" id="KW-0808">Transferase</keyword>
<dbReference type="Proteomes" id="UP000467148">
    <property type="component" value="Chromosome"/>
</dbReference>
<keyword evidence="1 4" id="KW-0489">Methyltransferase</keyword>
<dbReference type="KEGG" id="mhev:MHEL_49900"/>
<name>A0A7I7TBX6_9MYCO</name>
<dbReference type="InterPro" id="IPR029063">
    <property type="entry name" value="SAM-dependent_MTases_sf"/>
</dbReference>
<organism evidence="4 5">
    <name type="scientific">Mycolicibacterium helvum</name>
    <dbReference type="NCBI Taxonomy" id="1534349"/>
    <lineage>
        <taxon>Bacteria</taxon>
        <taxon>Bacillati</taxon>
        <taxon>Actinomycetota</taxon>
        <taxon>Actinomycetes</taxon>
        <taxon>Mycobacteriales</taxon>
        <taxon>Mycobacteriaceae</taxon>
        <taxon>Mycolicibacterium</taxon>
    </lineage>
</organism>
<evidence type="ECO:0000259" key="3">
    <source>
        <dbReference type="Pfam" id="PF13649"/>
    </source>
</evidence>
<dbReference type="Pfam" id="PF13649">
    <property type="entry name" value="Methyltransf_25"/>
    <property type="match status" value="1"/>
</dbReference>
<evidence type="ECO:0000313" key="4">
    <source>
        <dbReference type="EMBL" id="BBY66747.1"/>
    </source>
</evidence>
<sequence>MYTAGLTGGQQDLAAVFAPRRGATSADQVSAASTIVTGMSPRPPPRPADLDAVRDSYDRVADNYVEMVTTTGIGDIGTHPWLKAAMDAFAGAVAPIGPVLDVGCGPGTVTAYLAERGIEVSGVDLSPRMIDHARRLHPQCAFTVGSATDLDLRAASLGGVLGWWSLFNLPRNVLPAVLASFAAALRPGGQLIIATHVGDDDVERTEAYNGVPVQWTTYQWQPEELITQVQEAGLRLVADLRLPADQTSGPATILVAQRDSP</sequence>
<reference evidence="4 5" key="1">
    <citation type="journal article" date="2019" name="Emerg. Microbes Infect.">
        <title>Comprehensive subspecies identification of 175 nontuberculous mycobacteria species based on 7547 genomic profiles.</title>
        <authorList>
            <person name="Matsumoto Y."/>
            <person name="Kinjo T."/>
            <person name="Motooka D."/>
            <person name="Nabeya D."/>
            <person name="Jung N."/>
            <person name="Uechi K."/>
            <person name="Horii T."/>
            <person name="Iida T."/>
            <person name="Fujita J."/>
            <person name="Nakamura S."/>
        </authorList>
    </citation>
    <scope>NUCLEOTIDE SEQUENCE [LARGE SCALE GENOMIC DNA]</scope>
    <source>
        <strain evidence="4 5">JCM 30396</strain>
    </source>
</reference>
<evidence type="ECO:0000313" key="5">
    <source>
        <dbReference type="Proteomes" id="UP000467148"/>
    </source>
</evidence>
<dbReference type="PANTHER" id="PTHR43861">
    <property type="entry name" value="TRANS-ACONITATE 2-METHYLTRANSFERASE-RELATED"/>
    <property type="match status" value="1"/>
</dbReference>
<keyword evidence="5" id="KW-1185">Reference proteome</keyword>
<dbReference type="AlphaFoldDB" id="A0A7I7TBX6"/>
<proteinExistence type="predicted"/>
<evidence type="ECO:0000256" key="1">
    <source>
        <dbReference type="ARBA" id="ARBA00022603"/>
    </source>
</evidence>
<dbReference type="Gene3D" id="3.40.50.150">
    <property type="entry name" value="Vaccinia Virus protein VP39"/>
    <property type="match status" value="1"/>
</dbReference>
<accession>A0A7I7TBX6</accession>
<dbReference type="SUPFAM" id="SSF53335">
    <property type="entry name" value="S-adenosyl-L-methionine-dependent methyltransferases"/>
    <property type="match status" value="1"/>
</dbReference>